<reference evidence="2" key="1">
    <citation type="submission" date="2018-12" db="EMBL/GenBank/DDBJ databases">
        <authorList>
            <person name="Syme R.A."/>
            <person name="Farfan-Caceres L."/>
            <person name="Lichtenzveig J."/>
        </authorList>
    </citation>
    <scope>NUCLEOTIDE SEQUENCE</scope>
    <source>
        <strain evidence="2">Al4</strain>
    </source>
</reference>
<dbReference type="InterPro" id="IPR029058">
    <property type="entry name" value="AB_hydrolase_fold"/>
</dbReference>
<sequence length="407" mass="44953">MITSTVLENENVHLEDGRKLSYAIYGSPVPRITIIYMHGFPSSRYEGKLWHSSCTKHMIRLIAPDRPGVGLSTFKPNRRILDWPVDVLALADYLKISQFYILGVSGGAPYALACVKRIPKKRLLGVSVVSGMYPTKLGTAGMLLQSRMLFWVAPWMTGLTSFMIDTSMGKAARCADPQVFEDMLEQEIESRHAGDQAAMKDPRYWPTFVAMMREAFAHGSRGTSWEARLKGSEWGFELSQLYVGSDIGCPLTLWHGAEDVNCPAITAKKAKALMPGSVLHMMDGEGHVSFIFSKSDEILDDLIGVEEEEEFIQCLTPSLSSLVFSSSIASRRFCRYPPTYQQFSTADNMFYKSFLALCLIAIAKAVSMALTAFPTAISPAAAYFIPSLTTMPFTSTNLATIPILAAT</sequence>
<dbReference type="PANTHER" id="PTHR45763">
    <property type="entry name" value="HYDROLASE, ALPHA/BETA FOLD FAMILY PROTEIN, EXPRESSED-RELATED"/>
    <property type="match status" value="1"/>
</dbReference>
<keyword evidence="3" id="KW-1185">Reference proteome</keyword>
<dbReference type="InterPro" id="IPR000073">
    <property type="entry name" value="AB_hydrolase_1"/>
</dbReference>
<evidence type="ECO:0000313" key="3">
    <source>
        <dbReference type="Proteomes" id="UP000651452"/>
    </source>
</evidence>
<dbReference type="OrthoDB" id="294702at2759"/>
<name>A0A8H7J5P7_9PLEO</name>
<reference evidence="2" key="2">
    <citation type="submission" date="2020-09" db="EMBL/GenBank/DDBJ databases">
        <title>Reference genome assembly for Australian Ascochyta lentis isolate Al4.</title>
        <authorList>
            <person name="Lee R.C."/>
            <person name="Farfan-Caceres L.M."/>
            <person name="Debler J.W."/>
            <person name="Williams A.H."/>
            <person name="Henares B.M."/>
        </authorList>
    </citation>
    <scope>NUCLEOTIDE SEQUENCE</scope>
    <source>
        <strain evidence="2">Al4</strain>
    </source>
</reference>
<proteinExistence type="predicted"/>
<comment type="caution">
    <text evidence="2">The sequence shown here is derived from an EMBL/GenBank/DDBJ whole genome shotgun (WGS) entry which is preliminary data.</text>
</comment>
<dbReference type="EMBL" id="RZGK01000008">
    <property type="protein sequence ID" value="KAF9697364.1"/>
    <property type="molecule type" value="Genomic_DNA"/>
</dbReference>
<evidence type="ECO:0000313" key="2">
    <source>
        <dbReference type="EMBL" id="KAF9697364.1"/>
    </source>
</evidence>
<dbReference type="Pfam" id="PF12697">
    <property type="entry name" value="Abhydrolase_6"/>
    <property type="match status" value="1"/>
</dbReference>
<feature type="domain" description="AB hydrolase-1" evidence="1">
    <location>
        <begin position="35"/>
        <end position="298"/>
    </location>
</feature>
<gene>
    <name evidence="2" type="ORF">EKO04_004827</name>
</gene>
<protein>
    <recommendedName>
        <fullName evidence="1">AB hydrolase-1 domain-containing protein</fullName>
    </recommendedName>
</protein>
<dbReference type="Proteomes" id="UP000651452">
    <property type="component" value="Unassembled WGS sequence"/>
</dbReference>
<organism evidence="2 3">
    <name type="scientific">Ascochyta lentis</name>
    <dbReference type="NCBI Taxonomy" id="205686"/>
    <lineage>
        <taxon>Eukaryota</taxon>
        <taxon>Fungi</taxon>
        <taxon>Dikarya</taxon>
        <taxon>Ascomycota</taxon>
        <taxon>Pezizomycotina</taxon>
        <taxon>Dothideomycetes</taxon>
        <taxon>Pleosporomycetidae</taxon>
        <taxon>Pleosporales</taxon>
        <taxon>Pleosporineae</taxon>
        <taxon>Didymellaceae</taxon>
        <taxon>Ascochyta</taxon>
    </lineage>
</organism>
<accession>A0A8H7J5P7</accession>
<dbReference type="Gene3D" id="3.40.50.1820">
    <property type="entry name" value="alpha/beta hydrolase"/>
    <property type="match status" value="1"/>
</dbReference>
<dbReference type="SUPFAM" id="SSF53474">
    <property type="entry name" value="alpha/beta-Hydrolases"/>
    <property type="match status" value="1"/>
</dbReference>
<dbReference type="PANTHER" id="PTHR45763:SF46">
    <property type="entry name" value="AB HYDROLASE-1 DOMAIN-CONTAINING PROTEIN"/>
    <property type="match status" value="1"/>
</dbReference>
<evidence type="ECO:0000259" key="1">
    <source>
        <dbReference type="Pfam" id="PF12697"/>
    </source>
</evidence>
<dbReference type="AlphaFoldDB" id="A0A8H7J5P7"/>